<evidence type="ECO:0000313" key="2">
    <source>
        <dbReference type="EMBL" id="RAK49097.1"/>
    </source>
</evidence>
<dbReference type="CDD" id="cd04301">
    <property type="entry name" value="NAT_SF"/>
    <property type="match status" value="1"/>
</dbReference>
<dbReference type="OrthoDB" id="948250at2"/>
<comment type="caution">
    <text evidence="2">The sequence shown here is derived from an EMBL/GenBank/DDBJ whole genome shotgun (WGS) entry which is preliminary data.</text>
</comment>
<reference evidence="2 3" key="1">
    <citation type="journal article" date="2018" name="Front. Microbiol.">
        <title>Description and Comparative Genomics of Macrococcus caseolyticus subsp. hominis subsp. nov., Macrococcus goetzii sp. nov., Macrococcus epidermidis sp. nov., and Macrococcus bohemicus sp. nov., Novel Macrococci From Human Clinical Material With Virulence Potential and Suspected Uptake of Foreign DNA by Natural Transformation.</title>
        <authorList>
            <person name="Maslanova I."/>
            <person name="Wertheimer Z."/>
            <person name="Sedlacek I."/>
            <person name="Svec P."/>
            <person name="Indrakova A."/>
            <person name="Kovarovic V."/>
            <person name="Schumann P."/>
            <person name="Sproer C."/>
            <person name="Kralova S."/>
            <person name="Sedo O."/>
            <person name="Kristofova L."/>
            <person name="Vrbovska V."/>
            <person name="Fuzik T."/>
            <person name="Petras P."/>
            <person name="Zdrahal Z."/>
            <person name="Ruzickova V."/>
            <person name="Doskar J."/>
            <person name="Pantucek R."/>
        </authorList>
    </citation>
    <scope>NUCLEOTIDE SEQUENCE [LARGE SCALE GENOMIC DNA]</scope>
    <source>
        <strain evidence="2 3">03/115</strain>
    </source>
</reference>
<sequence length="164" mass="18702">MIIRQVTVEDAEQVMYLIDNVESTSDFMLMEPGERNNSIEKQTKMIEHFNNQDNSTILVADNDGLYGYLIAIGNTSLRNKHSAYLVIGVHQEIRGQGVGTLLFEAVEQWAKTVGITRLELTVVTENKAGVKLYQKSGFEIEGTKRRSLKINNKFYDEYYMSKLV</sequence>
<dbReference type="AlphaFoldDB" id="A0A328A438"/>
<proteinExistence type="predicted"/>
<dbReference type="PIRSF" id="PIRSF037663">
    <property type="entry name" value="Acetyltransf_GNAT_prd"/>
    <property type="match status" value="1"/>
</dbReference>
<dbReference type="InterPro" id="IPR016181">
    <property type="entry name" value="Acyl_CoA_acyltransferase"/>
</dbReference>
<dbReference type="InterPro" id="IPR000182">
    <property type="entry name" value="GNAT_dom"/>
</dbReference>
<keyword evidence="2" id="KW-0808">Transferase</keyword>
<dbReference type="EMBL" id="PZJG01000004">
    <property type="protein sequence ID" value="RAK49097.1"/>
    <property type="molecule type" value="Genomic_DNA"/>
</dbReference>
<feature type="domain" description="N-acetyltransferase" evidence="1">
    <location>
        <begin position="1"/>
        <end position="164"/>
    </location>
</feature>
<gene>
    <name evidence="2" type="ORF">BHX94_07040</name>
</gene>
<accession>A0A328A438</accession>
<dbReference type="GO" id="GO:0016747">
    <property type="term" value="F:acyltransferase activity, transferring groups other than amino-acyl groups"/>
    <property type="evidence" value="ECO:0007669"/>
    <property type="project" value="InterPro"/>
</dbReference>
<dbReference type="RefSeq" id="WP_111745584.1">
    <property type="nucleotide sequence ID" value="NZ_JBHSQY010000012.1"/>
</dbReference>
<dbReference type="PROSITE" id="PS51186">
    <property type="entry name" value="GNAT"/>
    <property type="match status" value="1"/>
</dbReference>
<evidence type="ECO:0000313" key="3">
    <source>
        <dbReference type="Proteomes" id="UP000249579"/>
    </source>
</evidence>
<dbReference type="SUPFAM" id="SSF55729">
    <property type="entry name" value="Acyl-CoA N-acyltransferases (Nat)"/>
    <property type="match status" value="1"/>
</dbReference>
<dbReference type="PANTHER" id="PTHR43415">
    <property type="entry name" value="SPERMIDINE N(1)-ACETYLTRANSFERASE"/>
    <property type="match status" value="1"/>
</dbReference>
<evidence type="ECO:0000259" key="1">
    <source>
        <dbReference type="PROSITE" id="PS51186"/>
    </source>
</evidence>
<dbReference type="Proteomes" id="UP000249579">
    <property type="component" value="Unassembled WGS sequence"/>
</dbReference>
<name>A0A328A438_9STAP</name>
<protein>
    <submittedName>
        <fullName evidence="2">GNAT family N-acetyltransferase</fullName>
    </submittedName>
</protein>
<dbReference type="InterPro" id="IPR017255">
    <property type="entry name" value="AcTrfase_GNAT_prd"/>
</dbReference>
<dbReference type="Gene3D" id="3.40.630.30">
    <property type="match status" value="1"/>
</dbReference>
<organism evidence="2 3">
    <name type="scientific">Macrococcoides bohemicum</name>
    <dbReference type="NCBI Taxonomy" id="1903056"/>
    <lineage>
        <taxon>Bacteria</taxon>
        <taxon>Bacillati</taxon>
        <taxon>Bacillota</taxon>
        <taxon>Bacilli</taxon>
        <taxon>Bacillales</taxon>
        <taxon>Staphylococcaceae</taxon>
        <taxon>Macrococcoides</taxon>
    </lineage>
</organism>
<dbReference type="Pfam" id="PF00583">
    <property type="entry name" value="Acetyltransf_1"/>
    <property type="match status" value="1"/>
</dbReference>
<dbReference type="PANTHER" id="PTHR43415:SF3">
    <property type="entry name" value="GNAT-FAMILY ACETYLTRANSFERASE"/>
    <property type="match status" value="1"/>
</dbReference>